<sequence length="315" mass="34212">MARSSFNEQASRLDGEVYGKIVAEMEDGIIAIDAHGKILYCNPSAATLFQQSTDELAGQPIDTILPPRFRHAHRDHLAGFMKGPVDAKYMGSRKSFIVGYRADGTEISLGATILRTSGSDGPIFIAVLRDLTERHQHQSELERLANTDPLSGINNRRAFVDLAGRELERCRRNHSPVAMVLFDLDGFKAINDRYGHDVGDTVICEFANIMKSIGLDNDLLARWGGEEFIAIMPDATLDRSLAVAELVRRNVEVLGFGAANGLSLPMSVSAGVTVSQDANESLDELVRRADLALYAAKAGGRNRVATQIGETTVAA</sequence>
<keyword evidence="6" id="KW-1185">Reference proteome</keyword>
<protein>
    <recommendedName>
        <fullName evidence="1">diguanylate cyclase</fullName>
        <ecNumber evidence="1">2.7.7.65</ecNumber>
    </recommendedName>
</protein>
<name>A0A7Y0AX84_9HYPH</name>
<evidence type="ECO:0000259" key="3">
    <source>
        <dbReference type="PROSITE" id="PS50112"/>
    </source>
</evidence>
<dbReference type="FunFam" id="3.30.70.270:FF:000001">
    <property type="entry name" value="Diguanylate cyclase domain protein"/>
    <property type="match status" value="1"/>
</dbReference>
<proteinExistence type="predicted"/>
<dbReference type="NCBIfam" id="TIGR00229">
    <property type="entry name" value="sensory_box"/>
    <property type="match status" value="1"/>
</dbReference>
<evidence type="ECO:0000256" key="2">
    <source>
        <dbReference type="ARBA" id="ARBA00034247"/>
    </source>
</evidence>
<dbReference type="EMBL" id="JABBGK010000002">
    <property type="protein sequence ID" value="NML75176.1"/>
    <property type="molecule type" value="Genomic_DNA"/>
</dbReference>
<dbReference type="PANTHER" id="PTHR45138">
    <property type="entry name" value="REGULATORY COMPONENTS OF SENSORY TRANSDUCTION SYSTEM"/>
    <property type="match status" value="1"/>
</dbReference>
<comment type="catalytic activity">
    <reaction evidence="2">
        <text>2 GTP = 3',3'-c-di-GMP + 2 diphosphate</text>
        <dbReference type="Rhea" id="RHEA:24898"/>
        <dbReference type="ChEBI" id="CHEBI:33019"/>
        <dbReference type="ChEBI" id="CHEBI:37565"/>
        <dbReference type="ChEBI" id="CHEBI:58805"/>
        <dbReference type="EC" id="2.7.7.65"/>
    </reaction>
</comment>
<dbReference type="Proteomes" id="UP000541470">
    <property type="component" value="Unassembled WGS sequence"/>
</dbReference>
<dbReference type="AlphaFoldDB" id="A0A7Y0AX84"/>
<dbReference type="SMART" id="SM00267">
    <property type="entry name" value="GGDEF"/>
    <property type="match status" value="1"/>
</dbReference>
<dbReference type="InterPro" id="IPR000160">
    <property type="entry name" value="GGDEF_dom"/>
</dbReference>
<dbReference type="InterPro" id="IPR043128">
    <property type="entry name" value="Rev_trsase/Diguanyl_cyclase"/>
</dbReference>
<dbReference type="EC" id="2.7.7.65" evidence="1"/>
<dbReference type="Gene3D" id="3.30.450.20">
    <property type="entry name" value="PAS domain"/>
    <property type="match status" value="1"/>
</dbReference>
<evidence type="ECO:0000256" key="1">
    <source>
        <dbReference type="ARBA" id="ARBA00012528"/>
    </source>
</evidence>
<evidence type="ECO:0000313" key="5">
    <source>
        <dbReference type="EMBL" id="NML75176.1"/>
    </source>
</evidence>
<evidence type="ECO:0000313" key="6">
    <source>
        <dbReference type="Proteomes" id="UP000541470"/>
    </source>
</evidence>
<dbReference type="RefSeq" id="WP_169591774.1">
    <property type="nucleotide sequence ID" value="NZ_JABBGK010000002.1"/>
</dbReference>
<dbReference type="NCBIfam" id="TIGR00254">
    <property type="entry name" value="GGDEF"/>
    <property type="match status" value="1"/>
</dbReference>
<dbReference type="SUPFAM" id="SSF55073">
    <property type="entry name" value="Nucleotide cyclase"/>
    <property type="match status" value="1"/>
</dbReference>
<evidence type="ECO:0000259" key="4">
    <source>
        <dbReference type="PROSITE" id="PS50887"/>
    </source>
</evidence>
<dbReference type="PROSITE" id="PS50112">
    <property type="entry name" value="PAS"/>
    <property type="match status" value="1"/>
</dbReference>
<dbReference type="InterPro" id="IPR000014">
    <property type="entry name" value="PAS"/>
</dbReference>
<reference evidence="5 6" key="1">
    <citation type="submission" date="2020-04" db="EMBL/GenBank/DDBJ databases">
        <title>Rhizobium sp. S-51 isolated from soil.</title>
        <authorList>
            <person name="Dahal R.H."/>
        </authorList>
    </citation>
    <scope>NUCLEOTIDE SEQUENCE [LARGE SCALE GENOMIC DNA]</scope>
    <source>
        <strain evidence="5 6">S-51</strain>
    </source>
</reference>
<feature type="domain" description="GGDEF" evidence="4">
    <location>
        <begin position="175"/>
        <end position="309"/>
    </location>
</feature>
<dbReference type="InterPro" id="IPR050469">
    <property type="entry name" value="Diguanylate_Cyclase"/>
</dbReference>
<dbReference type="InterPro" id="IPR029787">
    <property type="entry name" value="Nucleotide_cyclase"/>
</dbReference>
<dbReference type="InterPro" id="IPR035965">
    <property type="entry name" value="PAS-like_dom_sf"/>
</dbReference>
<accession>A0A7Y0AX84</accession>
<dbReference type="Pfam" id="PF13426">
    <property type="entry name" value="PAS_9"/>
    <property type="match status" value="1"/>
</dbReference>
<dbReference type="GO" id="GO:0052621">
    <property type="term" value="F:diguanylate cyclase activity"/>
    <property type="evidence" value="ECO:0007669"/>
    <property type="project" value="UniProtKB-EC"/>
</dbReference>
<comment type="caution">
    <text evidence="5">The sequence shown here is derived from an EMBL/GenBank/DDBJ whole genome shotgun (WGS) entry which is preliminary data.</text>
</comment>
<dbReference type="CDD" id="cd00130">
    <property type="entry name" value="PAS"/>
    <property type="match status" value="1"/>
</dbReference>
<dbReference type="SMART" id="SM00091">
    <property type="entry name" value="PAS"/>
    <property type="match status" value="1"/>
</dbReference>
<dbReference type="PANTHER" id="PTHR45138:SF9">
    <property type="entry name" value="DIGUANYLATE CYCLASE DGCM-RELATED"/>
    <property type="match status" value="1"/>
</dbReference>
<dbReference type="Pfam" id="PF00990">
    <property type="entry name" value="GGDEF"/>
    <property type="match status" value="1"/>
</dbReference>
<dbReference type="CDD" id="cd01949">
    <property type="entry name" value="GGDEF"/>
    <property type="match status" value="1"/>
</dbReference>
<organism evidence="5 6">
    <name type="scientific">Rhizobium terricola</name>
    <dbReference type="NCBI Taxonomy" id="2728849"/>
    <lineage>
        <taxon>Bacteria</taxon>
        <taxon>Pseudomonadati</taxon>
        <taxon>Pseudomonadota</taxon>
        <taxon>Alphaproteobacteria</taxon>
        <taxon>Hyphomicrobiales</taxon>
        <taxon>Rhizobiaceae</taxon>
        <taxon>Rhizobium/Agrobacterium group</taxon>
        <taxon>Rhizobium</taxon>
    </lineage>
</organism>
<feature type="domain" description="PAS" evidence="3">
    <location>
        <begin position="14"/>
        <end position="84"/>
    </location>
</feature>
<dbReference type="Gene3D" id="3.30.70.270">
    <property type="match status" value="1"/>
</dbReference>
<dbReference type="SUPFAM" id="SSF55785">
    <property type="entry name" value="PYP-like sensor domain (PAS domain)"/>
    <property type="match status" value="1"/>
</dbReference>
<gene>
    <name evidence="5" type="ORF">HHL25_13670</name>
</gene>
<dbReference type="PROSITE" id="PS50887">
    <property type="entry name" value="GGDEF"/>
    <property type="match status" value="1"/>
</dbReference>